<keyword evidence="3" id="KW-1185">Reference proteome</keyword>
<feature type="region of interest" description="Disordered" evidence="1">
    <location>
        <begin position="169"/>
        <end position="226"/>
    </location>
</feature>
<organism evidence="2 3">
    <name type="scientific">Exophiala spinifera</name>
    <dbReference type="NCBI Taxonomy" id="91928"/>
    <lineage>
        <taxon>Eukaryota</taxon>
        <taxon>Fungi</taxon>
        <taxon>Dikarya</taxon>
        <taxon>Ascomycota</taxon>
        <taxon>Pezizomycotina</taxon>
        <taxon>Eurotiomycetes</taxon>
        <taxon>Chaetothyriomycetidae</taxon>
        <taxon>Chaetothyriales</taxon>
        <taxon>Herpotrichiellaceae</taxon>
        <taxon>Exophiala</taxon>
    </lineage>
</organism>
<dbReference type="OrthoDB" id="4119912at2759"/>
<feature type="compositionally biased region" description="Basic residues" evidence="1">
    <location>
        <begin position="53"/>
        <end position="66"/>
    </location>
</feature>
<feature type="compositionally biased region" description="Polar residues" evidence="1">
    <location>
        <begin position="12"/>
        <end position="30"/>
    </location>
</feature>
<dbReference type="VEuPathDB" id="FungiDB:PV08_00973"/>
<dbReference type="HOGENOM" id="CLU_339480_0_0_1"/>
<name>A0A0D2BN81_9EURO</name>
<feature type="region of interest" description="Disordered" evidence="1">
    <location>
        <begin position="377"/>
        <end position="398"/>
    </location>
</feature>
<feature type="region of interest" description="Disordered" evidence="1">
    <location>
        <begin position="756"/>
        <end position="837"/>
    </location>
</feature>
<evidence type="ECO:0000313" key="3">
    <source>
        <dbReference type="Proteomes" id="UP000053328"/>
    </source>
</evidence>
<feature type="compositionally biased region" description="Low complexity" evidence="1">
    <location>
        <begin position="31"/>
        <end position="43"/>
    </location>
</feature>
<reference evidence="2 3" key="1">
    <citation type="submission" date="2015-01" db="EMBL/GenBank/DDBJ databases">
        <title>The Genome Sequence of Exophiala spinifera CBS89968.</title>
        <authorList>
            <consortium name="The Broad Institute Genomics Platform"/>
            <person name="Cuomo C."/>
            <person name="de Hoog S."/>
            <person name="Gorbushina A."/>
            <person name="Stielow B."/>
            <person name="Teixiera M."/>
            <person name="Abouelleil A."/>
            <person name="Chapman S.B."/>
            <person name="Priest M."/>
            <person name="Young S.K."/>
            <person name="Wortman J."/>
            <person name="Nusbaum C."/>
            <person name="Birren B."/>
        </authorList>
    </citation>
    <scope>NUCLEOTIDE SEQUENCE [LARGE SCALE GENOMIC DNA]</scope>
    <source>
        <strain evidence="2 3">CBS 89968</strain>
    </source>
</reference>
<sequence>MPFPSLRRRTVNESPKTSSEQKTSPSPNRGRSSTLPRLSPRRSITAMFDSAKRGRTARQVHNHLVGHLRSPTRSESDAIEGDLYPKYDASNPGHDPQRAIDASSVEQPKQFRRPPSPHPLKFSGLSLMSKANQAISDQKQSELSSSDKSSPPKTFLGAITSLFYKENKEAAKPQVEGTGVEAPSSTGRKSPKKSVRFRPENTVVDTEKRSAPIDIPTQPPLLPPIDLTRTPMLTAMRRLQDTIPTGRPQPSNVLRNSAVFRHARETTKASDILPNMSSKLPVEPFPLPTQAVPIVPPETVKPLDDPFRDSPEEIDPEIRRAMREQYGDRYYRRLSSISSSLEIASGQAVFGTGSKAQMFEGTADHGTVHILENKEDTSAGVSATAPGSKFNTPHPDPTGQSLWAAQQYDTESELNPPDIFMDSDSSSTSSGEVLTMTIPKKTRPLTQAATITSGSLAERQIVASDNHVITKDPKHCMDTAALAHQQSSNSDAPMVSLTNQKQKQGAANDRKFDYQNHLQTSYPTPMSPSQTRAVGADLQTPCVLPPALIPLPMSPSQIELSPYTDQYGWCPFHEELFVHAVKRMIEPGTIDFRELVCKEGGLRFFWDQHQLPPNTAPRKDTKGLSLWETDDLLDAVQGEPSVQQSSTASKLGVSVNAMSPTHLHHTALQHLHGEAETDGDFDNSSVLGLRGSFSDTEVEPRSWLAGQVKGWTNTEASDTFSGLSMEGNISTESVHSASIQPKTIELPLRLKREVTENLNTSEEDREISENESGSESPTDMLKRTAASHMEKVSAHGHKWSPRRHNDEGGSDETGGTTFSSAQSESGDEDEDYCRGII</sequence>
<dbReference type="GeneID" id="27328056"/>
<evidence type="ECO:0000256" key="1">
    <source>
        <dbReference type="SAM" id="MobiDB-lite"/>
    </source>
</evidence>
<feature type="region of interest" description="Disordered" evidence="1">
    <location>
        <begin position="1"/>
        <end position="155"/>
    </location>
</feature>
<feature type="compositionally biased region" description="Low complexity" evidence="1">
    <location>
        <begin position="136"/>
        <end position="149"/>
    </location>
</feature>
<gene>
    <name evidence="2" type="ORF">PV08_00973</name>
</gene>
<accession>A0A0D2BN81</accession>
<dbReference type="AlphaFoldDB" id="A0A0D2BN81"/>
<evidence type="ECO:0000313" key="2">
    <source>
        <dbReference type="EMBL" id="KIW20398.1"/>
    </source>
</evidence>
<dbReference type="RefSeq" id="XP_016240614.1">
    <property type="nucleotide sequence ID" value="XM_016375338.1"/>
</dbReference>
<proteinExistence type="predicted"/>
<dbReference type="Proteomes" id="UP000053328">
    <property type="component" value="Unassembled WGS sequence"/>
</dbReference>
<dbReference type="EMBL" id="KN847492">
    <property type="protein sequence ID" value="KIW20398.1"/>
    <property type="molecule type" value="Genomic_DNA"/>
</dbReference>
<protein>
    <submittedName>
        <fullName evidence="2">Uncharacterized protein</fullName>
    </submittedName>
</protein>